<protein>
    <recommendedName>
        <fullName evidence="3 10">Cell division protein FtsX</fullName>
    </recommendedName>
</protein>
<evidence type="ECO:0000256" key="6">
    <source>
        <dbReference type="ARBA" id="ARBA00022692"/>
    </source>
</evidence>
<feature type="domain" description="FtsX extracellular" evidence="13">
    <location>
        <begin position="62"/>
        <end position="151"/>
    </location>
</feature>
<dbReference type="GO" id="GO:0051301">
    <property type="term" value="P:cell division"/>
    <property type="evidence" value="ECO:0007669"/>
    <property type="project" value="UniProtKB-KW"/>
</dbReference>
<evidence type="ECO:0000256" key="10">
    <source>
        <dbReference type="PIRNR" id="PIRNR003097"/>
    </source>
</evidence>
<evidence type="ECO:0000256" key="7">
    <source>
        <dbReference type="ARBA" id="ARBA00022989"/>
    </source>
</evidence>
<feature type="transmembrane region" description="Helical" evidence="11">
    <location>
        <begin position="21"/>
        <end position="43"/>
    </location>
</feature>
<evidence type="ECO:0000256" key="2">
    <source>
        <dbReference type="ARBA" id="ARBA00007379"/>
    </source>
</evidence>
<dbReference type="GO" id="GO:0005886">
    <property type="term" value="C:plasma membrane"/>
    <property type="evidence" value="ECO:0007669"/>
    <property type="project" value="UniProtKB-SubCell"/>
</dbReference>
<dbReference type="Gene3D" id="3.30.70.3040">
    <property type="match status" value="1"/>
</dbReference>
<dbReference type="Pfam" id="PF02687">
    <property type="entry name" value="FtsX"/>
    <property type="match status" value="1"/>
</dbReference>
<feature type="transmembrane region" description="Helical" evidence="11">
    <location>
        <begin position="270"/>
        <end position="293"/>
    </location>
</feature>
<keyword evidence="6 11" id="KW-0812">Transmembrane</keyword>
<comment type="similarity">
    <text evidence="2 10">Belongs to the ABC-4 integral membrane protein family. FtsX subfamily.</text>
</comment>
<evidence type="ECO:0000259" key="12">
    <source>
        <dbReference type="Pfam" id="PF02687"/>
    </source>
</evidence>
<accession>A0A8J7AC82</accession>
<evidence type="ECO:0000256" key="4">
    <source>
        <dbReference type="ARBA" id="ARBA00022475"/>
    </source>
</evidence>
<keyword evidence="15" id="KW-1185">Reference proteome</keyword>
<keyword evidence="7 11" id="KW-1133">Transmembrane helix</keyword>
<comment type="caution">
    <text evidence="14">The sequence shown here is derived from an EMBL/GenBank/DDBJ whole genome shotgun (WGS) entry which is preliminary data.</text>
</comment>
<dbReference type="PANTHER" id="PTHR47755:SF1">
    <property type="entry name" value="CELL DIVISION PROTEIN FTSX"/>
    <property type="match status" value="1"/>
</dbReference>
<dbReference type="Proteomes" id="UP000636505">
    <property type="component" value="Unassembled WGS sequence"/>
</dbReference>
<dbReference type="InterPro" id="IPR003838">
    <property type="entry name" value="ABC3_permease_C"/>
</dbReference>
<feature type="transmembrane region" description="Helical" evidence="11">
    <location>
        <begin position="215"/>
        <end position="238"/>
    </location>
</feature>
<organism evidence="14 15">
    <name type="scientific">Vasconcelosia minhoensis LEGE 07310</name>
    <dbReference type="NCBI Taxonomy" id="915328"/>
    <lineage>
        <taxon>Bacteria</taxon>
        <taxon>Bacillati</taxon>
        <taxon>Cyanobacteriota</taxon>
        <taxon>Cyanophyceae</taxon>
        <taxon>Nodosilineales</taxon>
        <taxon>Cymatolegaceae</taxon>
        <taxon>Vasconcelosia</taxon>
        <taxon>Vasconcelosia minhoensis</taxon>
    </lineage>
</organism>
<keyword evidence="9 10" id="KW-0131">Cell cycle</keyword>
<comment type="subcellular location">
    <subcellularLocation>
        <location evidence="1">Cell membrane</location>
        <topology evidence="1">Multi-pass membrane protein</topology>
    </subcellularLocation>
</comment>
<dbReference type="AlphaFoldDB" id="A0A8J7AC82"/>
<reference evidence="14" key="1">
    <citation type="submission" date="2020-10" db="EMBL/GenBank/DDBJ databases">
        <authorList>
            <person name="Castelo-Branco R."/>
            <person name="Eusebio N."/>
            <person name="Adriana R."/>
            <person name="Vieira A."/>
            <person name="Brugerolle De Fraissinette N."/>
            <person name="Rezende De Castro R."/>
            <person name="Schneider M.P."/>
            <person name="Vasconcelos V."/>
            <person name="Leao P.N."/>
        </authorList>
    </citation>
    <scope>NUCLEOTIDE SEQUENCE</scope>
    <source>
        <strain evidence="14">LEGE 07310</strain>
    </source>
</reference>
<evidence type="ECO:0000256" key="8">
    <source>
        <dbReference type="ARBA" id="ARBA00023136"/>
    </source>
</evidence>
<keyword evidence="5 10" id="KW-0132">Cell division</keyword>
<dbReference type="RefSeq" id="WP_193905695.1">
    <property type="nucleotide sequence ID" value="NZ_JADEXG010000011.1"/>
</dbReference>
<dbReference type="InterPro" id="IPR004513">
    <property type="entry name" value="FtsX"/>
</dbReference>
<evidence type="ECO:0000259" key="13">
    <source>
        <dbReference type="Pfam" id="PF18075"/>
    </source>
</evidence>
<evidence type="ECO:0000256" key="3">
    <source>
        <dbReference type="ARBA" id="ARBA00021907"/>
    </source>
</evidence>
<dbReference type="PIRSF" id="PIRSF003097">
    <property type="entry name" value="FtsX"/>
    <property type="match status" value="1"/>
</dbReference>
<feature type="transmembrane region" description="Helical" evidence="11">
    <location>
        <begin position="170"/>
        <end position="195"/>
    </location>
</feature>
<evidence type="ECO:0000313" key="15">
    <source>
        <dbReference type="Proteomes" id="UP000636505"/>
    </source>
</evidence>
<keyword evidence="8 10" id="KW-0472">Membrane</keyword>
<evidence type="ECO:0000256" key="5">
    <source>
        <dbReference type="ARBA" id="ARBA00022618"/>
    </source>
</evidence>
<evidence type="ECO:0000256" key="1">
    <source>
        <dbReference type="ARBA" id="ARBA00004651"/>
    </source>
</evidence>
<evidence type="ECO:0000256" key="9">
    <source>
        <dbReference type="ARBA" id="ARBA00023306"/>
    </source>
</evidence>
<dbReference type="InterPro" id="IPR040690">
    <property type="entry name" value="FtsX_ECD"/>
</dbReference>
<dbReference type="EMBL" id="JADEXG010000011">
    <property type="protein sequence ID" value="MBE9076994.1"/>
    <property type="molecule type" value="Genomic_DNA"/>
</dbReference>
<evidence type="ECO:0000313" key="14">
    <source>
        <dbReference type="EMBL" id="MBE9076994.1"/>
    </source>
</evidence>
<name>A0A8J7AC82_9CYAN</name>
<evidence type="ECO:0000256" key="11">
    <source>
        <dbReference type="SAM" id="Phobius"/>
    </source>
</evidence>
<dbReference type="Pfam" id="PF18075">
    <property type="entry name" value="FtsX_ECD"/>
    <property type="match status" value="1"/>
</dbReference>
<gene>
    <name evidence="14" type="ORF">IQ241_06735</name>
</gene>
<feature type="domain" description="ABC3 transporter permease C-terminal" evidence="12">
    <location>
        <begin position="175"/>
        <end position="296"/>
    </location>
</feature>
<dbReference type="PANTHER" id="PTHR47755">
    <property type="entry name" value="CELL DIVISION PROTEIN FTSX"/>
    <property type="match status" value="1"/>
</dbReference>
<proteinExistence type="inferred from homology"/>
<keyword evidence="4 10" id="KW-1003">Cell membrane</keyword>
<sequence>MLNLSQAAYLLRETAIGIRRGGWMNWAAVSTMTVLLFLFGISLQTTWQIEGLLNHFGSQLVISVYLDSGIDATSLVEPIQALPTVTQVTPVSKEVAWQRLTEELGMTDVAGAAQQLNGNPLTDELRVKARTADAVPQLAQQLEGIPSVSEVRYVTEAIQRLSELHQGLRWLSLGIVSVLSLTAAAVITTTIRLIVMARRQEIEVMQLVGATSLWIYLPFLLQGAAFGLAGAAVAWGLLLSIQQFLHHLAAQPPDLVQFLADSLQLSLGQILLLPLSLFALGSAVGLGGSLIAVRKLALR</sequence>